<dbReference type="GeneID" id="14866017"/>
<evidence type="ECO:0000313" key="2">
    <source>
        <dbReference type="Proteomes" id="UP000007797"/>
    </source>
</evidence>
<accession>F4QD38</accession>
<name>F4QD38_CACFS</name>
<keyword evidence="2" id="KW-1185">Reference proteome</keyword>
<dbReference type="KEGG" id="dfa:DFA_11480"/>
<dbReference type="AlphaFoldDB" id="F4QD38"/>
<sequence>MLVAIFKCFVGGLRPIRGQDVNVLHPFGHTGLAAGGLALGACKRNIGSTTSSINNNNQNN</sequence>
<proteinExistence type="predicted"/>
<dbReference type="EMBL" id="GL883029">
    <property type="protein sequence ID" value="EGG13719.1"/>
    <property type="molecule type" value="Genomic_DNA"/>
</dbReference>
<gene>
    <name evidence="1" type="ORF">DFA_11480</name>
</gene>
<evidence type="ECO:0000313" key="1">
    <source>
        <dbReference type="EMBL" id="EGG13719.1"/>
    </source>
</evidence>
<dbReference type="Proteomes" id="UP000007797">
    <property type="component" value="Unassembled WGS sequence"/>
</dbReference>
<dbReference type="RefSeq" id="XP_004350423.1">
    <property type="nucleotide sequence ID" value="XM_004350373.1"/>
</dbReference>
<protein>
    <submittedName>
        <fullName evidence="1">Uncharacterized protein</fullName>
    </submittedName>
</protein>
<organism evidence="1 2">
    <name type="scientific">Cavenderia fasciculata</name>
    <name type="common">Slime mold</name>
    <name type="synonym">Dictyostelium fasciculatum</name>
    <dbReference type="NCBI Taxonomy" id="261658"/>
    <lineage>
        <taxon>Eukaryota</taxon>
        <taxon>Amoebozoa</taxon>
        <taxon>Evosea</taxon>
        <taxon>Eumycetozoa</taxon>
        <taxon>Dictyostelia</taxon>
        <taxon>Acytosteliales</taxon>
        <taxon>Cavenderiaceae</taxon>
        <taxon>Cavenderia</taxon>
    </lineage>
</organism>
<reference evidence="2" key="1">
    <citation type="journal article" date="2011" name="Genome Res.">
        <title>Phylogeny-wide analysis of social amoeba genomes highlights ancient origins for complex intercellular communication.</title>
        <authorList>
            <person name="Heidel A.J."/>
            <person name="Lawal H.M."/>
            <person name="Felder M."/>
            <person name="Schilde C."/>
            <person name="Helps N.R."/>
            <person name="Tunggal B."/>
            <person name="Rivero F."/>
            <person name="John U."/>
            <person name="Schleicher M."/>
            <person name="Eichinger L."/>
            <person name="Platzer M."/>
            <person name="Noegel A.A."/>
            <person name="Schaap P."/>
            <person name="Gloeckner G."/>
        </authorList>
    </citation>
    <scope>NUCLEOTIDE SEQUENCE [LARGE SCALE GENOMIC DNA]</scope>
    <source>
        <strain evidence="2">SH3</strain>
    </source>
</reference>